<proteinExistence type="predicted"/>
<dbReference type="PANTHER" id="PTHR12526">
    <property type="entry name" value="GLYCOSYLTRANSFERASE"/>
    <property type="match status" value="1"/>
</dbReference>
<dbReference type="SUPFAM" id="SSF53756">
    <property type="entry name" value="UDP-Glycosyltransferase/glycogen phosphorylase"/>
    <property type="match status" value="1"/>
</dbReference>
<evidence type="ECO:0000259" key="1">
    <source>
        <dbReference type="Pfam" id="PF00534"/>
    </source>
</evidence>
<dbReference type="InterPro" id="IPR001296">
    <property type="entry name" value="Glyco_trans_1"/>
</dbReference>
<dbReference type="EMBL" id="JAGGDJ010000021">
    <property type="protein sequence ID" value="MBO7746697.1"/>
    <property type="molecule type" value="Genomic_DNA"/>
</dbReference>
<dbReference type="RefSeq" id="WP_208849444.1">
    <property type="nucleotide sequence ID" value="NZ_JAGGDJ010000021.1"/>
</dbReference>
<protein>
    <submittedName>
        <fullName evidence="2">Glycosyltransferase</fullName>
    </submittedName>
</protein>
<name>A0ABS3WEK7_9BACL</name>
<evidence type="ECO:0000313" key="3">
    <source>
        <dbReference type="Proteomes" id="UP000670947"/>
    </source>
</evidence>
<dbReference type="Gene3D" id="3.40.50.2000">
    <property type="entry name" value="Glycogen Phosphorylase B"/>
    <property type="match status" value="2"/>
</dbReference>
<comment type="caution">
    <text evidence="2">The sequence shown here is derived from an EMBL/GenBank/DDBJ whole genome shotgun (WGS) entry which is preliminary data.</text>
</comment>
<sequence length="358" mass="40241">MKILFTFFTPSGGMETLNRVRCKALRKIGAECHLLYTHDGEGLKNIWDIPTFVLRTDAEFRWLIESQRYDAVIVCTDDKMLRTMRRIGYAGPLVFELQGLGQPETAHAFMAGAAAGIRQTADALLIPRTSHLETLLATYLQGMPYFTFDNPLETEEFAYVPYPPKPFPIIGWVGRLEPNKNWREFLLIGSRILAHHPDACLWMFGDATLSVPGEKEEFDQWVGGLRLQDKVMALSNIPHAQVADYLSVIGDSGGFLCSTSVLEGFGYAVAEAMLCRCPVLTTHSDGVNRFVIHNRTGKLYPLGNIDAAFAEAKSLMTDAALRSAIRNQAEMHIRHHFSAERYTTYFMSMLNDVIVRKP</sequence>
<dbReference type="CDD" id="cd03801">
    <property type="entry name" value="GT4_PimA-like"/>
    <property type="match status" value="1"/>
</dbReference>
<organism evidence="2 3">
    <name type="scientific">Paenibacillus artemisiicola</name>
    <dbReference type="NCBI Taxonomy" id="1172618"/>
    <lineage>
        <taxon>Bacteria</taxon>
        <taxon>Bacillati</taxon>
        <taxon>Bacillota</taxon>
        <taxon>Bacilli</taxon>
        <taxon>Bacillales</taxon>
        <taxon>Paenibacillaceae</taxon>
        <taxon>Paenibacillus</taxon>
    </lineage>
</organism>
<dbReference type="Pfam" id="PF00534">
    <property type="entry name" value="Glycos_transf_1"/>
    <property type="match status" value="1"/>
</dbReference>
<dbReference type="PANTHER" id="PTHR12526:SF630">
    <property type="entry name" value="GLYCOSYLTRANSFERASE"/>
    <property type="match status" value="1"/>
</dbReference>
<keyword evidence="3" id="KW-1185">Reference proteome</keyword>
<evidence type="ECO:0000313" key="2">
    <source>
        <dbReference type="EMBL" id="MBO7746697.1"/>
    </source>
</evidence>
<reference evidence="2 3" key="1">
    <citation type="submission" date="2021-03" db="EMBL/GenBank/DDBJ databases">
        <title>Paenibacillus artemisicola MWE-103 whole genome sequence.</title>
        <authorList>
            <person name="Ham Y.J."/>
        </authorList>
    </citation>
    <scope>NUCLEOTIDE SEQUENCE [LARGE SCALE GENOMIC DNA]</scope>
    <source>
        <strain evidence="2 3">MWE-103</strain>
    </source>
</reference>
<accession>A0ABS3WEK7</accession>
<feature type="domain" description="Glycosyl transferase family 1" evidence="1">
    <location>
        <begin position="165"/>
        <end position="330"/>
    </location>
</feature>
<dbReference type="Proteomes" id="UP000670947">
    <property type="component" value="Unassembled WGS sequence"/>
</dbReference>
<gene>
    <name evidence="2" type="ORF">I8J29_20985</name>
</gene>